<evidence type="ECO:0008006" key="3">
    <source>
        <dbReference type="Google" id="ProtNLM"/>
    </source>
</evidence>
<reference evidence="1 2" key="1">
    <citation type="journal article" date="2021" name="Front. Microbiol.">
        <title>Comprehensive Comparative Genomics and Phenotyping of Methylobacterium Species.</title>
        <authorList>
            <person name="Alessa O."/>
            <person name="Ogura Y."/>
            <person name="Fujitani Y."/>
            <person name="Takami H."/>
            <person name="Hayashi T."/>
            <person name="Sahin N."/>
            <person name="Tani A."/>
        </authorList>
    </citation>
    <scope>NUCLEOTIDE SEQUENCE [LARGE SCALE GENOMIC DNA]</scope>
    <source>
        <strain evidence="1 2">DSM 23679</strain>
    </source>
</reference>
<evidence type="ECO:0000313" key="1">
    <source>
        <dbReference type="EMBL" id="GJD47268.1"/>
    </source>
</evidence>
<comment type="caution">
    <text evidence="1">The sequence shown here is derived from an EMBL/GenBank/DDBJ whole genome shotgun (WGS) entry which is preliminary data.</text>
</comment>
<name>A0ABQ4QPP8_9HYPH</name>
<protein>
    <recommendedName>
        <fullName evidence="3">Transposase</fullName>
    </recommendedName>
</protein>
<evidence type="ECO:0000313" key="2">
    <source>
        <dbReference type="Proteomes" id="UP001055117"/>
    </source>
</evidence>
<gene>
    <name evidence="1" type="ORF">AFCDBAGC_5161</name>
</gene>
<accession>A0ABQ4QPP8</accession>
<proteinExistence type="predicted"/>
<dbReference type="RefSeq" id="WP_238273385.1">
    <property type="nucleotide sequence ID" value="NZ_BPQG01000139.1"/>
</dbReference>
<keyword evidence="2" id="KW-1185">Reference proteome</keyword>
<dbReference type="EMBL" id="BPQG01000139">
    <property type="protein sequence ID" value="GJD47268.1"/>
    <property type="molecule type" value="Genomic_DNA"/>
</dbReference>
<sequence>MSDQAMTKPNANRCEVKVDGAWLVVSLIEAQGTYGTAEKRCPSCHGRVAVAGSYAAVVKRTLMHRRVHDGCPLISRGYCGTPSLHPEAVE</sequence>
<dbReference type="Proteomes" id="UP001055117">
    <property type="component" value="Unassembled WGS sequence"/>
</dbReference>
<organism evidence="1 2">
    <name type="scientific">Methylobacterium cerastii</name>
    <dbReference type="NCBI Taxonomy" id="932741"/>
    <lineage>
        <taxon>Bacteria</taxon>
        <taxon>Pseudomonadati</taxon>
        <taxon>Pseudomonadota</taxon>
        <taxon>Alphaproteobacteria</taxon>
        <taxon>Hyphomicrobiales</taxon>
        <taxon>Methylobacteriaceae</taxon>
        <taxon>Methylobacterium</taxon>
    </lineage>
</organism>